<dbReference type="AlphaFoldDB" id="A0ABD0KY38"/>
<reference evidence="1 2" key="1">
    <citation type="journal article" date="2023" name="Sci. Data">
        <title>Genome assembly of the Korean intertidal mud-creeper Batillaria attramentaria.</title>
        <authorList>
            <person name="Patra A.K."/>
            <person name="Ho P.T."/>
            <person name="Jun S."/>
            <person name="Lee S.J."/>
            <person name="Kim Y."/>
            <person name="Won Y.J."/>
        </authorList>
    </citation>
    <scope>NUCLEOTIDE SEQUENCE [LARGE SCALE GENOMIC DNA]</scope>
    <source>
        <strain evidence="1">Wonlab-2016</strain>
    </source>
</reference>
<proteinExistence type="predicted"/>
<dbReference type="EMBL" id="JACVVK020000112">
    <property type="protein sequence ID" value="KAK7491697.1"/>
    <property type="molecule type" value="Genomic_DNA"/>
</dbReference>
<name>A0ABD0KY38_9CAEN</name>
<comment type="caution">
    <text evidence="1">The sequence shown here is derived from an EMBL/GenBank/DDBJ whole genome shotgun (WGS) entry which is preliminary data.</text>
</comment>
<sequence length="125" mass="14032">MIAGAKVRLDLYAAYSLWWLTERPTPTFSFVWDIVIHATYFLTTCQHSIGWAAFQGLPFLPTLAASKLGTMVVMQIRRTYSCEGYHFTRRGQTKYALGSCVVLVPDRLPGDSGLNWSGQLLALLE</sequence>
<gene>
    <name evidence="1" type="ORF">BaRGS_00017150</name>
</gene>
<accession>A0ABD0KY38</accession>
<evidence type="ECO:0000313" key="1">
    <source>
        <dbReference type="EMBL" id="KAK7491697.1"/>
    </source>
</evidence>
<dbReference type="Proteomes" id="UP001519460">
    <property type="component" value="Unassembled WGS sequence"/>
</dbReference>
<protein>
    <submittedName>
        <fullName evidence="1">Uncharacterized protein</fullName>
    </submittedName>
</protein>
<organism evidence="1 2">
    <name type="scientific">Batillaria attramentaria</name>
    <dbReference type="NCBI Taxonomy" id="370345"/>
    <lineage>
        <taxon>Eukaryota</taxon>
        <taxon>Metazoa</taxon>
        <taxon>Spiralia</taxon>
        <taxon>Lophotrochozoa</taxon>
        <taxon>Mollusca</taxon>
        <taxon>Gastropoda</taxon>
        <taxon>Caenogastropoda</taxon>
        <taxon>Sorbeoconcha</taxon>
        <taxon>Cerithioidea</taxon>
        <taxon>Batillariidae</taxon>
        <taxon>Batillaria</taxon>
    </lineage>
</organism>
<evidence type="ECO:0000313" key="2">
    <source>
        <dbReference type="Proteomes" id="UP001519460"/>
    </source>
</evidence>
<keyword evidence="2" id="KW-1185">Reference proteome</keyword>